<comment type="caution">
    <text evidence="2">The sequence shown here is derived from an EMBL/GenBank/DDBJ whole genome shotgun (WGS) entry which is preliminary data.</text>
</comment>
<keyword evidence="1" id="KW-1133">Transmembrane helix</keyword>
<protein>
    <submittedName>
        <fullName evidence="2">Uncharacterized protein</fullName>
    </submittedName>
</protein>
<evidence type="ECO:0000313" key="2">
    <source>
        <dbReference type="EMBL" id="GFA45320.1"/>
    </source>
</evidence>
<accession>A0A699JM10</accession>
<organism evidence="2">
    <name type="scientific">Tanacetum cinerariifolium</name>
    <name type="common">Dalmatian daisy</name>
    <name type="synonym">Chrysanthemum cinerariifolium</name>
    <dbReference type="NCBI Taxonomy" id="118510"/>
    <lineage>
        <taxon>Eukaryota</taxon>
        <taxon>Viridiplantae</taxon>
        <taxon>Streptophyta</taxon>
        <taxon>Embryophyta</taxon>
        <taxon>Tracheophyta</taxon>
        <taxon>Spermatophyta</taxon>
        <taxon>Magnoliopsida</taxon>
        <taxon>eudicotyledons</taxon>
        <taxon>Gunneridae</taxon>
        <taxon>Pentapetalae</taxon>
        <taxon>asterids</taxon>
        <taxon>campanulids</taxon>
        <taxon>Asterales</taxon>
        <taxon>Asteraceae</taxon>
        <taxon>Asteroideae</taxon>
        <taxon>Anthemideae</taxon>
        <taxon>Anthemidinae</taxon>
        <taxon>Tanacetum</taxon>
    </lineage>
</organism>
<feature type="transmembrane region" description="Helical" evidence="1">
    <location>
        <begin position="20"/>
        <end position="39"/>
    </location>
</feature>
<proteinExistence type="predicted"/>
<keyword evidence="1" id="KW-0472">Membrane</keyword>
<reference evidence="2" key="1">
    <citation type="journal article" date="2019" name="Sci. Rep.">
        <title>Draft genome of Tanacetum cinerariifolium, the natural source of mosquito coil.</title>
        <authorList>
            <person name="Yamashiro T."/>
            <person name="Shiraishi A."/>
            <person name="Satake H."/>
            <person name="Nakayama K."/>
        </authorList>
    </citation>
    <scope>NUCLEOTIDE SEQUENCE</scope>
</reference>
<gene>
    <name evidence="2" type="ORF">Tci_617292</name>
</gene>
<evidence type="ECO:0000256" key="1">
    <source>
        <dbReference type="SAM" id="Phobius"/>
    </source>
</evidence>
<dbReference type="AlphaFoldDB" id="A0A699JM10"/>
<name>A0A699JM10_TANCI</name>
<sequence length="90" mass="10555">MVTLKNDARSNIEYTKMGGLMIITVVQTYYPTYIFHIVYPQSYIQMLFRILFKGPYTMYVCYMHSEYSDTLAHLCATASKLPSDVYCLKR</sequence>
<dbReference type="EMBL" id="BKCJ010426686">
    <property type="protein sequence ID" value="GFA45320.1"/>
    <property type="molecule type" value="Genomic_DNA"/>
</dbReference>
<keyword evidence="1" id="KW-0812">Transmembrane</keyword>